<protein>
    <submittedName>
        <fullName evidence="1">Uncharacterized protein</fullName>
    </submittedName>
</protein>
<reference evidence="1 2" key="1">
    <citation type="submission" date="2022-05" db="EMBL/GenBank/DDBJ databases">
        <authorList>
            <consortium name="Genoscope - CEA"/>
            <person name="William W."/>
        </authorList>
    </citation>
    <scope>NUCLEOTIDE SEQUENCE [LARGE SCALE GENOMIC DNA]</scope>
</reference>
<proteinExistence type="predicted"/>
<sequence>MILIQGESNGGIWHGHIQSVDFIYKTVDVYFYVYGKPIRFPNGNVYVREICGRGARNTVARRSMISIAEGHWDSASTWVKA</sequence>
<accession>A0AAU9X0M3</accession>
<dbReference type="EMBL" id="CALNXJ010000026">
    <property type="protein sequence ID" value="CAH3132245.1"/>
    <property type="molecule type" value="Genomic_DNA"/>
</dbReference>
<comment type="caution">
    <text evidence="1">The sequence shown here is derived from an EMBL/GenBank/DDBJ whole genome shotgun (WGS) entry which is preliminary data.</text>
</comment>
<gene>
    <name evidence="1" type="ORF">PMEA_00014594</name>
</gene>
<evidence type="ECO:0000313" key="1">
    <source>
        <dbReference type="EMBL" id="CAH3132245.1"/>
    </source>
</evidence>
<organism evidence="1 2">
    <name type="scientific">Pocillopora meandrina</name>
    <dbReference type="NCBI Taxonomy" id="46732"/>
    <lineage>
        <taxon>Eukaryota</taxon>
        <taxon>Metazoa</taxon>
        <taxon>Cnidaria</taxon>
        <taxon>Anthozoa</taxon>
        <taxon>Hexacorallia</taxon>
        <taxon>Scleractinia</taxon>
        <taxon>Astrocoeniina</taxon>
        <taxon>Pocilloporidae</taxon>
        <taxon>Pocillopora</taxon>
    </lineage>
</organism>
<dbReference type="Proteomes" id="UP001159428">
    <property type="component" value="Unassembled WGS sequence"/>
</dbReference>
<evidence type="ECO:0000313" key="2">
    <source>
        <dbReference type="Proteomes" id="UP001159428"/>
    </source>
</evidence>
<name>A0AAU9X0M3_9CNID</name>
<keyword evidence="2" id="KW-1185">Reference proteome</keyword>
<dbReference type="AlphaFoldDB" id="A0AAU9X0M3"/>